<gene>
    <name evidence="3" type="ORF">AAP_02119</name>
</gene>
<dbReference type="AlphaFoldDB" id="A0A168AK31"/>
<sequence>MTTLQPRPPYTQEELEKLYPKELQLQLVQVFLRHGERTPVNNRFQNTGLAQYWPYCSSARRMRAIAASKEDLSTWDTWKWQRKMEGLGVNDDPILARGPNGEDHSICTLGELTDKGRQTTYALGQRLRHLYVTQLGFMPEIRSNTDDLYLRSTPIPRALESLQSAFWGMYPPPTRTATFTTPTVIMREFGEETLFPNEAGCRRFRQLAHLFADEAARQWNDSPEMDYINSKISKYMPPATPRVAVDGHPRLSGVMDTLNASLAHGAETRLPSEFYDEKVRENIDKISVQEWFAGYREDVEYRRLGIGGLWGDITRRMEQAALKGGWRPGINVNDGDAKKQNGNENSPAVKMALSGCHDTTLASLLASVGAYDNEKWPPFTSSVAVELFRRASSPDTPVPEASNSLISRLTGSSAASEKAKQAALENHFVRIRFNDKIMRVPGCALPGNHLEGDTSFCTLKAFMEITEKFRPKDWKAECRMNLDKGPYQEGRERAGY</sequence>
<accession>A0A168AK31</accession>
<dbReference type="PANTHER" id="PTHR11567:SF110">
    <property type="entry name" value="2-PHOSPHOXYLOSE PHOSPHATASE 1"/>
    <property type="match status" value="1"/>
</dbReference>
<dbReference type="Gene3D" id="3.40.50.1240">
    <property type="entry name" value="Phosphoglycerate mutase-like"/>
    <property type="match status" value="1"/>
</dbReference>
<reference evidence="3 4" key="1">
    <citation type="journal article" date="2016" name="Genome Biol. Evol.">
        <title>Divergent and convergent evolution of fungal pathogenicity.</title>
        <authorList>
            <person name="Shang Y."/>
            <person name="Xiao G."/>
            <person name="Zheng P."/>
            <person name="Cen K."/>
            <person name="Zhan S."/>
            <person name="Wang C."/>
        </authorList>
    </citation>
    <scope>NUCLEOTIDE SEQUENCE [LARGE SCALE GENOMIC DNA]</scope>
    <source>
        <strain evidence="3 4">ARSEF 7405</strain>
    </source>
</reference>
<dbReference type="SUPFAM" id="SSF53254">
    <property type="entry name" value="Phosphoglycerate mutase-like"/>
    <property type="match status" value="1"/>
</dbReference>
<comment type="caution">
    <text evidence="3">The sequence shown here is derived from an EMBL/GenBank/DDBJ whole genome shotgun (WGS) entry which is preliminary data.</text>
</comment>
<dbReference type="PANTHER" id="PTHR11567">
    <property type="entry name" value="ACID PHOSPHATASE-RELATED"/>
    <property type="match status" value="1"/>
</dbReference>
<keyword evidence="2" id="KW-0378">Hydrolase</keyword>
<name>A0A168AK31_9EURO</name>
<dbReference type="OrthoDB" id="10257284at2759"/>
<dbReference type="InterPro" id="IPR029033">
    <property type="entry name" value="His_PPase_superfam"/>
</dbReference>
<keyword evidence="4" id="KW-1185">Reference proteome</keyword>
<dbReference type="Proteomes" id="UP000242877">
    <property type="component" value="Unassembled WGS sequence"/>
</dbReference>
<dbReference type="GO" id="GO:0016791">
    <property type="term" value="F:phosphatase activity"/>
    <property type="evidence" value="ECO:0007669"/>
    <property type="project" value="TreeGrafter"/>
</dbReference>
<protein>
    <submittedName>
        <fullName evidence="3">Acid phosphatase</fullName>
    </submittedName>
</protein>
<evidence type="ECO:0000313" key="4">
    <source>
        <dbReference type="Proteomes" id="UP000242877"/>
    </source>
</evidence>
<dbReference type="InterPro" id="IPR050645">
    <property type="entry name" value="Histidine_acid_phosphatase"/>
</dbReference>
<dbReference type="EMBL" id="AZGZ01000007">
    <property type="protein sequence ID" value="KZZ94026.1"/>
    <property type="molecule type" value="Genomic_DNA"/>
</dbReference>
<dbReference type="VEuPathDB" id="FungiDB:AAP_02119"/>
<organism evidence="3 4">
    <name type="scientific">Ascosphaera apis ARSEF 7405</name>
    <dbReference type="NCBI Taxonomy" id="392613"/>
    <lineage>
        <taxon>Eukaryota</taxon>
        <taxon>Fungi</taxon>
        <taxon>Dikarya</taxon>
        <taxon>Ascomycota</taxon>
        <taxon>Pezizomycotina</taxon>
        <taxon>Eurotiomycetes</taxon>
        <taxon>Eurotiomycetidae</taxon>
        <taxon>Onygenales</taxon>
        <taxon>Ascosphaeraceae</taxon>
        <taxon>Ascosphaera</taxon>
    </lineage>
</organism>
<evidence type="ECO:0000256" key="2">
    <source>
        <dbReference type="ARBA" id="ARBA00022801"/>
    </source>
</evidence>
<evidence type="ECO:0000313" key="3">
    <source>
        <dbReference type="EMBL" id="KZZ94026.1"/>
    </source>
</evidence>
<evidence type="ECO:0000256" key="1">
    <source>
        <dbReference type="ARBA" id="ARBA00005375"/>
    </source>
</evidence>
<proteinExistence type="inferred from homology"/>
<dbReference type="Pfam" id="PF00328">
    <property type="entry name" value="His_Phos_2"/>
    <property type="match status" value="1"/>
</dbReference>
<dbReference type="InterPro" id="IPR000560">
    <property type="entry name" value="His_Pase_clade-2"/>
</dbReference>
<dbReference type="CDD" id="cd07061">
    <property type="entry name" value="HP_HAP_like"/>
    <property type="match status" value="1"/>
</dbReference>
<comment type="similarity">
    <text evidence="1">Belongs to the histidine acid phosphatase family.</text>
</comment>